<feature type="domain" description="Activator of Hsp90 ATPase homologue 1/2-like C-terminal" evidence="2">
    <location>
        <begin position="23"/>
        <end position="134"/>
    </location>
</feature>
<evidence type="ECO:0000256" key="1">
    <source>
        <dbReference type="ARBA" id="ARBA00006817"/>
    </source>
</evidence>
<proteinExistence type="inferred from homology"/>
<keyword evidence="4" id="KW-1185">Reference proteome</keyword>
<dbReference type="SUPFAM" id="SSF55961">
    <property type="entry name" value="Bet v1-like"/>
    <property type="match status" value="1"/>
</dbReference>
<comment type="caution">
    <text evidence="3">The sequence shown here is derived from an EMBL/GenBank/DDBJ whole genome shotgun (WGS) entry which is preliminary data.</text>
</comment>
<comment type="similarity">
    <text evidence="1">Belongs to the AHA1 family.</text>
</comment>
<dbReference type="InterPro" id="IPR023393">
    <property type="entry name" value="START-like_dom_sf"/>
</dbReference>
<dbReference type="RefSeq" id="WP_386446453.1">
    <property type="nucleotide sequence ID" value="NZ_JBHSFH010000006.1"/>
</dbReference>
<dbReference type="Proteomes" id="UP001595997">
    <property type="component" value="Unassembled WGS sequence"/>
</dbReference>
<evidence type="ECO:0000313" key="3">
    <source>
        <dbReference type="EMBL" id="MFC4494774.1"/>
    </source>
</evidence>
<gene>
    <name evidence="3" type="ORF">ACFPA8_11585</name>
</gene>
<sequence length="138" mass="15324">MTRPTGLTKDAGYEIGVSRTLHLPPGAVWEFLTSSEGLAVWLGAGARVEPRRGAAYTLDDGTTGEVRGYQEGVRVRLTHRPPGADRESTVQFTLQARASKTVLQFHQERLADAEERERRRRHWKAVMSRVTEALTPAG</sequence>
<evidence type="ECO:0000313" key="4">
    <source>
        <dbReference type="Proteomes" id="UP001595997"/>
    </source>
</evidence>
<dbReference type="Gene3D" id="3.30.530.20">
    <property type="match status" value="1"/>
</dbReference>
<name>A0ABV9A4E7_9ACTN</name>
<protein>
    <submittedName>
        <fullName evidence="3">SRPBCC domain-containing protein</fullName>
    </submittedName>
</protein>
<dbReference type="CDD" id="cd07814">
    <property type="entry name" value="SRPBCC_CalC_Aha1-like"/>
    <property type="match status" value="1"/>
</dbReference>
<dbReference type="Pfam" id="PF08327">
    <property type="entry name" value="AHSA1"/>
    <property type="match status" value="1"/>
</dbReference>
<evidence type="ECO:0000259" key="2">
    <source>
        <dbReference type="Pfam" id="PF08327"/>
    </source>
</evidence>
<accession>A0ABV9A4E7</accession>
<organism evidence="3 4">
    <name type="scientific">Streptomyces ovatisporus</name>
    <dbReference type="NCBI Taxonomy" id="1128682"/>
    <lineage>
        <taxon>Bacteria</taxon>
        <taxon>Bacillati</taxon>
        <taxon>Actinomycetota</taxon>
        <taxon>Actinomycetes</taxon>
        <taxon>Kitasatosporales</taxon>
        <taxon>Streptomycetaceae</taxon>
        <taxon>Streptomyces</taxon>
    </lineage>
</organism>
<dbReference type="EMBL" id="JBHSFH010000006">
    <property type="protein sequence ID" value="MFC4494774.1"/>
    <property type="molecule type" value="Genomic_DNA"/>
</dbReference>
<dbReference type="InterPro" id="IPR013538">
    <property type="entry name" value="ASHA1/2-like_C"/>
</dbReference>
<reference evidence="4" key="1">
    <citation type="journal article" date="2019" name="Int. J. Syst. Evol. Microbiol.">
        <title>The Global Catalogue of Microorganisms (GCM) 10K type strain sequencing project: providing services to taxonomists for standard genome sequencing and annotation.</title>
        <authorList>
            <consortium name="The Broad Institute Genomics Platform"/>
            <consortium name="The Broad Institute Genome Sequencing Center for Infectious Disease"/>
            <person name="Wu L."/>
            <person name="Ma J."/>
        </authorList>
    </citation>
    <scope>NUCLEOTIDE SEQUENCE [LARGE SCALE GENOMIC DNA]</scope>
    <source>
        <strain evidence="4">CGMCC 4.7357</strain>
    </source>
</reference>